<dbReference type="InterPro" id="IPR051458">
    <property type="entry name" value="Cyt/Met_Dipeptidase"/>
</dbReference>
<dbReference type="InterPro" id="IPR002933">
    <property type="entry name" value="Peptidase_M20"/>
</dbReference>
<evidence type="ECO:0000256" key="1">
    <source>
        <dbReference type="ARBA" id="ARBA00022670"/>
    </source>
</evidence>
<keyword evidence="1" id="KW-0645">Protease</keyword>
<dbReference type="Gene3D" id="3.40.630.10">
    <property type="entry name" value="Zn peptidases"/>
    <property type="match status" value="1"/>
</dbReference>
<keyword evidence="2" id="KW-0479">Metal-binding</keyword>
<evidence type="ECO:0000259" key="4">
    <source>
        <dbReference type="Pfam" id="PF07687"/>
    </source>
</evidence>
<dbReference type="InterPro" id="IPR011650">
    <property type="entry name" value="Peptidase_M20_dimer"/>
</dbReference>
<dbReference type="Pfam" id="PF01546">
    <property type="entry name" value="Peptidase_M20"/>
    <property type="match status" value="1"/>
</dbReference>
<dbReference type="SUPFAM" id="SSF53187">
    <property type="entry name" value="Zn-dependent exopeptidases"/>
    <property type="match status" value="1"/>
</dbReference>
<dbReference type="GO" id="GO:0008233">
    <property type="term" value="F:peptidase activity"/>
    <property type="evidence" value="ECO:0007669"/>
    <property type="project" value="UniProtKB-KW"/>
</dbReference>
<dbReference type="PANTHER" id="PTHR43270:SF8">
    <property type="entry name" value="DI- AND TRIPEPTIDASE DUG2-RELATED"/>
    <property type="match status" value="1"/>
</dbReference>
<organism evidence="5 6">
    <name type="scientific">Maribacter orientalis</name>
    <dbReference type="NCBI Taxonomy" id="228957"/>
    <lineage>
        <taxon>Bacteria</taxon>
        <taxon>Pseudomonadati</taxon>
        <taxon>Bacteroidota</taxon>
        <taxon>Flavobacteriia</taxon>
        <taxon>Flavobacteriales</taxon>
        <taxon>Flavobacteriaceae</taxon>
        <taxon>Maribacter</taxon>
    </lineage>
</organism>
<sequence length="526" mass="58812">MSLNICTTPFKIDFTAFSLLLKNIYTRTFMKKFISYLLYLSLCFSYSQDSVLIKSKVANAITELSDFVAIPNDALNADDIDSNLFWLRKKFTERGFNSSILDTEGLPLFFAALPMDDSKPTILFYMHLDGQSVDPSKWDQPDPYKVVLKSKTEDGWKTESFSDLSDDINYDWRLFGRSTSDDKGPIVMFLNAIDILRKENVDIPYNVKVILDSEEEKSSAPLPKAVRTYKDLLKADFLVINDGPVHVSGKPTIVYGCRGITTLSLTTYGPIKPQHSGHYGNYAPNPGFQLAQLLATMKDAEGKVLIEGYYDGITLDEATLEILRSVPDNAEEINSNLAISTPEKVGSFYQEALQYPSLNIRGLGSAWIGDQARTIVPATATAELDLRLVPESDGNHLKALVKDHIKKQGYHVMSSVPTKEERLKYDHIVTVQEGSVTDAFRTDLNNPFGKSIVKILENKFGEKPVQIRIMGGTVPISPFINELKIPAFIVPMVNPDNNQHSPNENLKIGQIAYGIETFYSLLSTKM</sequence>
<evidence type="ECO:0000313" key="5">
    <source>
        <dbReference type="EMBL" id="SEM25913.1"/>
    </source>
</evidence>
<dbReference type="Pfam" id="PF07687">
    <property type="entry name" value="M20_dimer"/>
    <property type="match status" value="1"/>
</dbReference>
<name>A0A1H7WWM4_9FLAO</name>
<evidence type="ECO:0000313" key="6">
    <source>
        <dbReference type="Proteomes" id="UP000198990"/>
    </source>
</evidence>
<keyword evidence="6" id="KW-1185">Reference proteome</keyword>
<dbReference type="Proteomes" id="UP000198990">
    <property type="component" value="Unassembled WGS sequence"/>
</dbReference>
<reference evidence="6" key="1">
    <citation type="submission" date="2016-10" db="EMBL/GenBank/DDBJ databases">
        <authorList>
            <person name="Varghese N."/>
            <person name="Submissions S."/>
        </authorList>
    </citation>
    <scope>NUCLEOTIDE SEQUENCE [LARGE SCALE GENOMIC DNA]</scope>
    <source>
        <strain evidence="6">DSM 16471</strain>
    </source>
</reference>
<dbReference type="GO" id="GO:0046872">
    <property type="term" value="F:metal ion binding"/>
    <property type="evidence" value="ECO:0007669"/>
    <property type="project" value="UniProtKB-KW"/>
</dbReference>
<dbReference type="AlphaFoldDB" id="A0A1H7WWM4"/>
<gene>
    <name evidence="5" type="ORF">SAMN04488008_11346</name>
</gene>
<dbReference type="STRING" id="228957.SAMN04488008_11346"/>
<feature type="domain" description="Peptidase M20 dimerisation" evidence="4">
    <location>
        <begin position="256"/>
        <end position="410"/>
    </location>
</feature>
<dbReference type="Gene3D" id="3.30.70.360">
    <property type="match status" value="1"/>
</dbReference>
<keyword evidence="3" id="KW-0378">Hydrolase</keyword>
<evidence type="ECO:0000256" key="3">
    <source>
        <dbReference type="ARBA" id="ARBA00022801"/>
    </source>
</evidence>
<evidence type="ECO:0000256" key="2">
    <source>
        <dbReference type="ARBA" id="ARBA00022723"/>
    </source>
</evidence>
<accession>A0A1H7WWM4</accession>
<proteinExistence type="predicted"/>
<dbReference type="GO" id="GO:0006508">
    <property type="term" value="P:proteolysis"/>
    <property type="evidence" value="ECO:0007669"/>
    <property type="project" value="UniProtKB-KW"/>
</dbReference>
<protein>
    <submittedName>
        <fullName evidence="5">Acetylornithine deacetylase/Succinyl-diaminopimelate desuccinylase</fullName>
    </submittedName>
</protein>
<dbReference type="EMBL" id="FNZN01000013">
    <property type="protein sequence ID" value="SEM25913.1"/>
    <property type="molecule type" value="Genomic_DNA"/>
</dbReference>
<dbReference type="PANTHER" id="PTHR43270">
    <property type="entry name" value="BETA-ALA-HIS DIPEPTIDASE"/>
    <property type="match status" value="1"/>
</dbReference>